<reference evidence="2 3" key="1">
    <citation type="submission" date="2019-02" db="EMBL/GenBank/DDBJ databases">
        <title>Deep-cultivation of Planctomycetes and their phenomic and genomic characterization uncovers novel biology.</title>
        <authorList>
            <person name="Wiegand S."/>
            <person name="Jogler M."/>
            <person name="Boedeker C."/>
            <person name="Pinto D."/>
            <person name="Vollmers J."/>
            <person name="Rivas-Marin E."/>
            <person name="Kohn T."/>
            <person name="Peeters S.H."/>
            <person name="Heuer A."/>
            <person name="Rast P."/>
            <person name="Oberbeckmann S."/>
            <person name="Bunk B."/>
            <person name="Jeske O."/>
            <person name="Meyerdierks A."/>
            <person name="Storesund J.E."/>
            <person name="Kallscheuer N."/>
            <person name="Luecker S."/>
            <person name="Lage O.M."/>
            <person name="Pohl T."/>
            <person name="Merkel B.J."/>
            <person name="Hornburger P."/>
            <person name="Mueller R.-W."/>
            <person name="Bruemmer F."/>
            <person name="Labrenz M."/>
            <person name="Spormann A.M."/>
            <person name="Op den Camp H."/>
            <person name="Overmann J."/>
            <person name="Amann R."/>
            <person name="Jetten M.S.M."/>
            <person name="Mascher T."/>
            <person name="Medema M.H."/>
            <person name="Devos D.P."/>
            <person name="Kaster A.-K."/>
            <person name="Ovreas L."/>
            <person name="Rohde M."/>
            <person name="Galperin M.Y."/>
            <person name="Jogler C."/>
        </authorList>
    </citation>
    <scope>NUCLEOTIDE SEQUENCE [LARGE SCALE GENOMIC DNA]</scope>
    <source>
        <strain evidence="2 3">Pan189</strain>
    </source>
</reference>
<dbReference type="Pfam" id="PF19656">
    <property type="entry name" value="DUF6159"/>
    <property type="match status" value="1"/>
</dbReference>
<keyword evidence="1" id="KW-0812">Transmembrane</keyword>
<dbReference type="Proteomes" id="UP000317318">
    <property type="component" value="Chromosome"/>
</dbReference>
<organism evidence="2 3">
    <name type="scientific">Stratiformator vulcanicus</name>
    <dbReference type="NCBI Taxonomy" id="2527980"/>
    <lineage>
        <taxon>Bacteria</taxon>
        <taxon>Pseudomonadati</taxon>
        <taxon>Planctomycetota</taxon>
        <taxon>Planctomycetia</taxon>
        <taxon>Planctomycetales</taxon>
        <taxon>Planctomycetaceae</taxon>
        <taxon>Stratiformator</taxon>
    </lineage>
</organism>
<dbReference type="OrthoDB" id="5637493at2"/>
<protein>
    <recommendedName>
        <fullName evidence="4">Glycerophosphoryl diester phosphodiesterase membrane domain-containing protein</fullName>
    </recommendedName>
</protein>
<evidence type="ECO:0000313" key="3">
    <source>
        <dbReference type="Proteomes" id="UP000317318"/>
    </source>
</evidence>
<name>A0A517R5N7_9PLAN</name>
<dbReference type="EMBL" id="CP036268">
    <property type="protein sequence ID" value="QDT39204.1"/>
    <property type="molecule type" value="Genomic_DNA"/>
</dbReference>
<accession>A0A517R5N7</accession>
<evidence type="ECO:0000313" key="2">
    <source>
        <dbReference type="EMBL" id="QDT39204.1"/>
    </source>
</evidence>
<keyword evidence="1" id="KW-1133">Transmembrane helix</keyword>
<feature type="transmembrane region" description="Helical" evidence="1">
    <location>
        <begin position="25"/>
        <end position="53"/>
    </location>
</feature>
<dbReference type="RefSeq" id="WP_145365358.1">
    <property type="nucleotide sequence ID" value="NZ_CP036268.1"/>
</dbReference>
<dbReference type="AlphaFoldDB" id="A0A517R5N7"/>
<feature type="transmembrane region" description="Helical" evidence="1">
    <location>
        <begin position="125"/>
        <end position="142"/>
    </location>
</feature>
<evidence type="ECO:0000256" key="1">
    <source>
        <dbReference type="SAM" id="Phobius"/>
    </source>
</evidence>
<feature type="transmembrane region" description="Helical" evidence="1">
    <location>
        <begin position="148"/>
        <end position="173"/>
    </location>
</feature>
<sequence length="287" mass="30506">MFRTITNGIDIARQSLRVIALDKELLIFPALSGLSLTAVLVSFALPLWGLGYADVVMAGNATEEAAALKDDPIAYVILFAFYYVNFFVITFFNAALVSCAIYRFHGGDPTIMTGLRAATSRLPQIAAWAFVAASVGFVLKIIEGRSEQAGRIIAGILGATWGILTYFVVPVLVVEKLGPIEAVKRSVSVVRETWGEAITANIGIGLMTFFACLFVIAIPIAVGILAGPGTLLVGAVILAVLLLILIGLISATLNAIVIAALYEYAAEGEVPQQFNETTLRYAFGDGN</sequence>
<feature type="transmembrane region" description="Helical" evidence="1">
    <location>
        <begin position="73"/>
        <end position="104"/>
    </location>
</feature>
<feature type="transmembrane region" description="Helical" evidence="1">
    <location>
        <begin position="231"/>
        <end position="262"/>
    </location>
</feature>
<evidence type="ECO:0008006" key="4">
    <source>
        <dbReference type="Google" id="ProtNLM"/>
    </source>
</evidence>
<keyword evidence="3" id="KW-1185">Reference proteome</keyword>
<keyword evidence="1" id="KW-0472">Membrane</keyword>
<dbReference type="InterPro" id="IPR046157">
    <property type="entry name" value="DUF6159"/>
</dbReference>
<dbReference type="KEGG" id="svp:Pan189_36070"/>
<feature type="transmembrane region" description="Helical" evidence="1">
    <location>
        <begin position="194"/>
        <end position="225"/>
    </location>
</feature>
<gene>
    <name evidence="2" type="ORF">Pan189_36070</name>
</gene>
<proteinExistence type="predicted"/>